<dbReference type="SUPFAM" id="SSF88713">
    <property type="entry name" value="Glycoside hydrolase/deacetylase"/>
    <property type="match status" value="1"/>
</dbReference>
<evidence type="ECO:0000256" key="3">
    <source>
        <dbReference type="ARBA" id="ARBA00022801"/>
    </source>
</evidence>
<evidence type="ECO:0008006" key="8">
    <source>
        <dbReference type="Google" id="ProtNLM"/>
    </source>
</evidence>
<keyword evidence="3" id="KW-0378">Hydrolase</keyword>
<sequence length="251" mass="28965">MKYTNGIRKLIVNADDFGLHHSINEAVEDAHQNGILTSASLVVNGESFEKAIAIAKRNKKLGVGIHLTLNGENPVASVSQIPSLIGLIPTHVDSHRHIHLFPPVFRVVKEVLRKHNLTKVRFLNVPFSDYFYGNFSKVIMERFLKLSIFSKDKNMQSPDYFYGAFNSGSIDFKYFKKTIIKLRPGISEINFHPGKNNVLLKEKYGIWEKRYHWKCNWEREYNILLNPDIKTLIQKHNISIINHLEIKGVRD</sequence>
<dbReference type="GO" id="GO:0005975">
    <property type="term" value="P:carbohydrate metabolic process"/>
    <property type="evidence" value="ECO:0007669"/>
    <property type="project" value="InterPro"/>
</dbReference>
<evidence type="ECO:0000313" key="7">
    <source>
        <dbReference type="Proteomes" id="UP000034749"/>
    </source>
</evidence>
<proteinExistence type="predicted"/>
<keyword evidence="5" id="KW-0119">Carbohydrate metabolism</keyword>
<dbReference type="GO" id="GO:0046872">
    <property type="term" value="F:metal ion binding"/>
    <property type="evidence" value="ECO:0007669"/>
    <property type="project" value="UniProtKB-KW"/>
</dbReference>
<keyword evidence="2" id="KW-0479">Metal-binding</keyword>
<dbReference type="InterPro" id="IPR011330">
    <property type="entry name" value="Glyco_hydro/deAcase_b/a-brl"/>
</dbReference>
<dbReference type="PANTHER" id="PTHR31609">
    <property type="entry name" value="YDJC DEACETYLASE FAMILY MEMBER"/>
    <property type="match status" value="1"/>
</dbReference>
<evidence type="ECO:0000256" key="1">
    <source>
        <dbReference type="ARBA" id="ARBA00001946"/>
    </source>
</evidence>
<gene>
    <name evidence="6" type="ORF">UU24_C0006G0050</name>
</gene>
<dbReference type="Gene3D" id="3.20.20.370">
    <property type="entry name" value="Glycoside hydrolase/deacetylase"/>
    <property type="match status" value="2"/>
</dbReference>
<dbReference type="EMBL" id="LBZW01000006">
    <property type="protein sequence ID" value="KKR79556.1"/>
    <property type="molecule type" value="Genomic_DNA"/>
</dbReference>
<comment type="cofactor">
    <cofactor evidence="1">
        <name>Mg(2+)</name>
        <dbReference type="ChEBI" id="CHEBI:18420"/>
    </cofactor>
</comment>
<keyword evidence="4" id="KW-0460">Magnesium</keyword>
<dbReference type="Pfam" id="PF04794">
    <property type="entry name" value="YdjC"/>
    <property type="match status" value="2"/>
</dbReference>
<comment type="caution">
    <text evidence="6">The sequence shown here is derived from an EMBL/GenBank/DDBJ whole genome shotgun (WGS) entry which is preliminary data.</text>
</comment>
<evidence type="ECO:0000256" key="2">
    <source>
        <dbReference type="ARBA" id="ARBA00022723"/>
    </source>
</evidence>
<dbReference type="PATRIC" id="fig|1618734.3.peg.261"/>
<protein>
    <recommendedName>
        <fullName evidence="8">YdjC family protein</fullName>
    </recommendedName>
</protein>
<dbReference type="AlphaFoldDB" id="A0A0G0TXH7"/>
<organism evidence="6 7">
    <name type="scientific">Candidatus Nomurabacteria bacterium GW2011_GWA2_40_9</name>
    <dbReference type="NCBI Taxonomy" id="1618734"/>
    <lineage>
        <taxon>Bacteria</taxon>
        <taxon>Candidatus Nomuraibacteriota</taxon>
    </lineage>
</organism>
<evidence type="ECO:0000256" key="5">
    <source>
        <dbReference type="ARBA" id="ARBA00023277"/>
    </source>
</evidence>
<evidence type="ECO:0000313" key="6">
    <source>
        <dbReference type="EMBL" id="KKR79556.1"/>
    </source>
</evidence>
<dbReference type="Proteomes" id="UP000034749">
    <property type="component" value="Unassembled WGS sequence"/>
</dbReference>
<dbReference type="GO" id="GO:0019213">
    <property type="term" value="F:deacetylase activity"/>
    <property type="evidence" value="ECO:0007669"/>
    <property type="project" value="TreeGrafter"/>
</dbReference>
<dbReference type="InterPro" id="IPR006879">
    <property type="entry name" value="YdjC-like"/>
</dbReference>
<dbReference type="GO" id="GO:0016787">
    <property type="term" value="F:hydrolase activity"/>
    <property type="evidence" value="ECO:0007669"/>
    <property type="project" value="UniProtKB-KW"/>
</dbReference>
<evidence type="ECO:0000256" key="4">
    <source>
        <dbReference type="ARBA" id="ARBA00022842"/>
    </source>
</evidence>
<accession>A0A0G0TXH7</accession>
<dbReference type="PANTHER" id="PTHR31609:SF1">
    <property type="entry name" value="CARBOHYDRATE DEACETYLASE"/>
    <property type="match status" value="1"/>
</dbReference>
<name>A0A0G0TXH7_9BACT</name>
<reference evidence="6 7" key="1">
    <citation type="journal article" date="2015" name="Nature">
        <title>rRNA introns, odd ribosomes, and small enigmatic genomes across a large radiation of phyla.</title>
        <authorList>
            <person name="Brown C.T."/>
            <person name="Hug L.A."/>
            <person name="Thomas B.C."/>
            <person name="Sharon I."/>
            <person name="Castelle C.J."/>
            <person name="Singh A."/>
            <person name="Wilkins M.J."/>
            <person name="Williams K.H."/>
            <person name="Banfield J.F."/>
        </authorList>
    </citation>
    <scope>NUCLEOTIDE SEQUENCE [LARGE SCALE GENOMIC DNA]</scope>
</reference>